<dbReference type="NCBIfam" id="TIGR03920">
    <property type="entry name" value="T7SS_EccD"/>
    <property type="match status" value="1"/>
</dbReference>
<feature type="transmembrane region" description="Helical" evidence="7">
    <location>
        <begin position="127"/>
        <end position="146"/>
    </location>
</feature>
<keyword evidence="6 7" id="KW-0472">Membrane</keyword>
<protein>
    <submittedName>
        <fullName evidence="9">Type VII secretion integral membrane protein EccD</fullName>
    </submittedName>
</protein>
<evidence type="ECO:0000256" key="7">
    <source>
        <dbReference type="SAM" id="Phobius"/>
    </source>
</evidence>
<name>A0A1H5QNL0_9PSEU</name>
<evidence type="ECO:0000256" key="4">
    <source>
        <dbReference type="ARBA" id="ARBA00022692"/>
    </source>
</evidence>
<evidence type="ECO:0000256" key="1">
    <source>
        <dbReference type="ARBA" id="ARBA00004651"/>
    </source>
</evidence>
<feature type="transmembrane region" description="Helical" evidence="7">
    <location>
        <begin position="430"/>
        <end position="451"/>
    </location>
</feature>
<reference evidence="10" key="1">
    <citation type="submission" date="2016-10" db="EMBL/GenBank/DDBJ databases">
        <authorList>
            <person name="Varghese N."/>
            <person name="Submissions S."/>
        </authorList>
    </citation>
    <scope>NUCLEOTIDE SEQUENCE [LARGE SCALE GENOMIC DNA]</scope>
    <source>
        <strain evidence="10">DSM 44654</strain>
    </source>
</reference>
<keyword evidence="10" id="KW-1185">Reference proteome</keyword>
<feature type="domain" description="EccD-like transmembrane" evidence="8">
    <location>
        <begin position="123"/>
        <end position="463"/>
    </location>
</feature>
<dbReference type="STRING" id="218821.SAMN05421837_1031008"/>
<evidence type="ECO:0000313" key="10">
    <source>
        <dbReference type="Proteomes" id="UP000198878"/>
    </source>
</evidence>
<proteinExistence type="inferred from homology"/>
<feature type="transmembrane region" description="Helical" evidence="7">
    <location>
        <begin position="374"/>
        <end position="392"/>
    </location>
</feature>
<comment type="similarity">
    <text evidence="2">Belongs to the EccD/Snm4 family.</text>
</comment>
<keyword evidence="3" id="KW-1003">Cell membrane</keyword>
<dbReference type="Proteomes" id="UP000198878">
    <property type="component" value="Unassembled WGS sequence"/>
</dbReference>
<dbReference type="InterPro" id="IPR024962">
    <property type="entry name" value="YukD-like"/>
</dbReference>
<keyword evidence="5 7" id="KW-1133">Transmembrane helix</keyword>
<evidence type="ECO:0000256" key="2">
    <source>
        <dbReference type="ARBA" id="ARBA00006162"/>
    </source>
</evidence>
<dbReference type="InterPro" id="IPR044049">
    <property type="entry name" value="EccD_transm"/>
</dbReference>
<dbReference type="GO" id="GO:0005886">
    <property type="term" value="C:plasma membrane"/>
    <property type="evidence" value="ECO:0007669"/>
    <property type="project" value="UniProtKB-SubCell"/>
</dbReference>
<gene>
    <name evidence="9" type="ORF">SAMN05421837_1031008</name>
</gene>
<evidence type="ECO:0000256" key="6">
    <source>
        <dbReference type="ARBA" id="ARBA00023136"/>
    </source>
</evidence>
<organism evidence="9 10">
    <name type="scientific">Amycolatopsis pretoriensis</name>
    <dbReference type="NCBI Taxonomy" id="218821"/>
    <lineage>
        <taxon>Bacteria</taxon>
        <taxon>Bacillati</taxon>
        <taxon>Actinomycetota</taxon>
        <taxon>Actinomycetes</taxon>
        <taxon>Pseudonocardiales</taxon>
        <taxon>Pseudonocardiaceae</taxon>
        <taxon>Amycolatopsis</taxon>
    </lineage>
</organism>
<evidence type="ECO:0000256" key="5">
    <source>
        <dbReference type="ARBA" id="ARBA00022989"/>
    </source>
</evidence>
<evidence type="ECO:0000259" key="8">
    <source>
        <dbReference type="Pfam" id="PF19053"/>
    </source>
</evidence>
<dbReference type="EMBL" id="FNUJ01000003">
    <property type="protein sequence ID" value="SEF27722.1"/>
    <property type="molecule type" value="Genomic_DNA"/>
</dbReference>
<feature type="transmembrane region" description="Helical" evidence="7">
    <location>
        <begin position="218"/>
        <end position="251"/>
    </location>
</feature>
<dbReference type="RefSeq" id="WP_086671885.1">
    <property type="nucleotide sequence ID" value="NZ_FNUJ01000003.1"/>
</dbReference>
<evidence type="ECO:0000313" key="9">
    <source>
        <dbReference type="EMBL" id="SEF27722.1"/>
    </source>
</evidence>
<dbReference type="Gene3D" id="3.10.20.90">
    <property type="entry name" value="Phosphatidylinositol 3-kinase Catalytic Subunit, Chain A, domain 1"/>
    <property type="match status" value="1"/>
</dbReference>
<feature type="transmembrane region" description="Helical" evidence="7">
    <location>
        <begin position="398"/>
        <end position="418"/>
    </location>
</feature>
<dbReference type="PIRSF" id="PIRSF017804">
    <property type="entry name" value="Secretion_EccD1"/>
    <property type="match status" value="1"/>
</dbReference>
<feature type="transmembrane region" description="Helical" evidence="7">
    <location>
        <begin position="152"/>
        <end position="171"/>
    </location>
</feature>
<feature type="transmembrane region" description="Helical" evidence="7">
    <location>
        <begin position="263"/>
        <end position="283"/>
    </location>
</feature>
<dbReference type="InterPro" id="IPR006707">
    <property type="entry name" value="T7SS_EccD"/>
</dbReference>
<dbReference type="Pfam" id="PF19053">
    <property type="entry name" value="EccD"/>
    <property type="match status" value="1"/>
</dbReference>
<comment type="subcellular location">
    <subcellularLocation>
        <location evidence="1">Cell membrane</location>
        <topology evidence="1">Multi-pass membrane protein</topology>
    </subcellularLocation>
</comment>
<feature type="transmembrane region" description="Helical" evidence="7">
    <location>
        <begin position="341"/>
        <end position="362"/>
    </location>
</feature>
<dbReference type="AlphaFoldDB" id="A0A1H5QNL0"/>
<keyword evidence="4 7" id="KW-0812">Transmembrane</keyword>
<dbReference type="OrthoDB" id="4775372at2"/>
<evidence type="ECO:0000256" key="3">
    <source>
        <dbReference type="ARBA" id="ARBA00022475"/>
    </source>
</evidence>
<accession>A0A1H5QNL0</accession>
<sequence length="465" mass="48267">MEEQTQHRTTTSVRLRFVLGKKATDVALPAEVPLAELLPAILPQFGAEWIEQGADHEGWVVQRIGEEPLAEDRTLAELNVLDGEVVHLRPRADQLAAIDYDDLVDGVGEQIREHPASWNAGHSRRTFRIAAAVALAAGVVVVPGAGPVPGQSVLSALIALMLIAGSALVARGAGKPQIATVMAGAGACYAAECGALVVEVLDPVASPMVRLSGGAAGALLALAAGLVAVADAALLFTGATVFVLLLVLTGLVGSVTSATPPQSAAIVLAVSLVMGVFAPVTAFRLSGLTLPMLPGGPQELGEDIEPVPHRIVVERGAATMAYATALHVGLGLGQLVLLPQLVFGGYGWSMVLSLVIALLLCLRSRHQGGAVQRWSLLVPAAVVVLVNLLHVGPEQTGVGRIAVVLAPVLVAAALLLLLGERLPGRRMRPYWGRAIEILESLTAIAIIPLLLQVLHVYELMRGLAG</sequence>
<dbReference type="Pfam" id="PF08817">
    <property type="entry name" value="YukD"/>
    <property type="match status" value="1"/>
</dbReference>